<reference evidence="1 2" key="1">
    <citation type="journal article" date="2021" name="Elife">
        <title>Chloroplast acquisition without the gene transfer in kleptoplastic sea slugs, Plakobranchus ocellatus.</title>
        <authorList>
            <person name="Maeda T."/>
            <person name="Takahashi S."/>
            <person name="Yoshida T."/>
            <person name="Shimamura S."/>
            <person name="Takaki Y."/>
            <person name="Nagai Y."/>
            <person name="Toyoda A."/>
            <person name="Suzuki Y."/>
            <person name="Arimoto A."/>
            <person name="Ishii H."/>
            <person name="Satoh N."/>
            <person name="Nishiyama T."/>
            <person name="Hasebe M."/>
            <person name="Maruyama T."/>
            <person name="Minagawa J."/>
            <person name="Obokata J."/>
            <person name="Shigenobu S."/>
        </authorList>
    </citation>
    <scope>NUCLEOTIDE SEQUENCE [LARGE SCALE GENOMIC DNA]</scope>
</reference>
<dbReference type="Proteomes" id="UP000762676">
    <property type="component" value="Unassembled WGS sequence"/>
</dbReference>
<proteinExistence type="predicted"/>
<organism evidence="1 2">
    <name type="scientific">Elysia marginata</name>
    <dbReference type="NCBI Taxonomy" id="1093978"/>
    <lineage>
        <taxon>Eukaryota</taxon>
        <taxon>Metazoa</taxon>
        <taxon>Spiralia</taxon>
        <taxon>Lophotrochozoa</taxon>
        <taxon>Mollusca</taxon>
        <taxon>Gastropoda</taxon>
        <taxon>Heterobranchia</taxon>
        <taxon>Euthyneura</taxon>
        <taxon>Panpulmonata</taxon>
        <taxon>Sacoglossa</taxon>
        <taxon>Placobranchoidea</taxon>
        <taxon>Plakobranchidae</taxon>
        <taxon>Elysia</taxon>
    </lineage>
</organism>
<keyword evidence="2" id="KW-1185">Reference proteome</keyword>
<dbReference type="AlphaFoldDB" id="A0AAV4J883"/>
<evidence type="ECO:0000313" key="1">
    <source>
        <dbReference type="EMBL" id="GFS17677.1"/>
    </source>
</evidence>
<dbReference type="EMBL" id="BMAT01013665">
    <property type="protein sequence ID" value="GFS17677.1"/>
    <property type="molecule type" value="Genomic_DNA"/>
</dbReference>
<accession>A0AAV4J883</accession>
<comment type="caution">
    <text evidence="1">The sequence shown here is derived from an EMBL/GenBank/DDBJ whole genome shotgun (WGS) entry which is preliminary data.</text>
</comment>
<gene>
    <name evidence="1" type="ORF">ElyMa_006827800</name>
</gene>
<evidence type="ECO:0000313" key="2">
    <source>
        <dbReference type="Proteomes" id="UP000762676"/>
    </source>
</evidence>
<protein>
    <submittedName>
        <fullName evidence="1">Uncharacterized protein</fullName>
    </submittedName>
</protein>
<name>A0AAV4J883_9GAST</name>
<sequence length="179" mass="19807">MSILPAQACTWRGHYSFVALAQIQHGGLTVNIYKPRLNRRIAGRKGMLLAVTRMFGAYWAITARLTVGNLQCQDSVHWTSGDLQQVNRLLCAKPYFHQCNFLSTLPVVTLTSSVPTPPPSALLQSSSMSFTRSLRETSEVVNISKYLGSTFSNNMFLEAKLNVRIGEASTTIARLSKIV</sequence>